<dbReference type="RefSeq" id="WP_203812753.1">
    <property type="nucleotide sequence ID" value="NZ_BOMY01000048.1"/>
</dbReference>
<dbReference type="EMBL" id="BOMY01000048">
    <property type="protein sequence ID" value="GIF24919.1"/>
    <property type="molecule type" value="Genomic_DNA"/>
</dbReference>
<sequence>MRRRSLVLLVAAGALSACTPRTTGSPAAAATPRDAVADDYRWFSPTPDFGQGYCFTWVRGLIPQQVIKRLGGKELERISWEQLVQSGDGQQGTAYRYFIGITRVDDWSLIVEDNGDLGVTDELVRPLSAGTTVVANYRGADGRGRFLQLSDGRVQLDFDPAAPVTVTAEMSAVGFAPGIDAGTSMAASFALAERLTGKQMSRPLLISRTYLFTSVPSMSRKNQ</sequence>
<comment type="caution">
    <text evidence="2">The sequence shown here is derived from an EMBL/GenBank/DDBJ whole genome shotgun (WGS) entry which is preliminary data.</text>
</comment>
<reference evidence="2" key="1">
    <citation type="submission" date="2021-01" db="EMBL/GenBank/DDBJ databases">
        <title>Whole genome shotgun sequence of Actinoplanes tereljensis NBRC 105297.</title>
        <authorList>
            <person name="Komaki H."/>
            <person name="Tamura T."/>
        </authorList>
    </citation>
    <scope>NUCLEOTIDE SEQUENCE</scope>
    <source>
        <strain evidence="2">NBRC 105297</strain>
    </source>
</reference>
<protein>
    <recommendedName>
        <fullName evidence="4">Lipoprotein</fullName>
    </recommendedName>
</protein>
<keyword evidence="1" id="KW-0732">Signal</keyword>
<dbReference type="Pfam" id="PF20062">
    <property type="entry name" value="DUF6461"/>
    <property type="match status" value="1"/>
</dbReference>
<feature type="signal peptide" evidence="1">
    <location>
        <begin position="1"/>
        <end position="23"/>
    </location>
</feature>
<proteinExistence type="predicted"/>
<evidence type="ECO:0000313" key="2">
    <source>
        <dbReference type="EMBL" id="GIF24919.1"/>
    </source>
</evidence>
<feature type="chain" id="PRO_5038584045" description="Lipoprotein" evidence="1">
    <location>
        <begin position="24"/>
        <end position="223"/>
    </location>
</feature>
<dbReference type="AlphaFoldDB" id="A0A919TX26"/>
<dbReference type="InterPro" id="IPR045592">
    <property type="entry name" value="DUF6461"/>
</dbReference>
<evidence type="ECO:0008006" key="4">
    <source>
        <dbReference type="Google" id="ProtNLM"/>
    </source>
</evidence>
<dbReference type="Proteomes" id="UP000623608">
    <property type="component" value="Unassembled WGS sequence"/>
</dbReference>
<name>A0A919TX26_9ACTN</name>
<dbReference type="PROSITE" id="PS51257">
    <property type="entry name" value="PROKAR_LIPOPROTEIN"/>
    <property type="match status" value="1"/>
</dbReference>
<gene>
    <name evidence="2" type="ORF">Ate02nite_76490</name>
</gene>
<organism evidence="2 3">
    <name type="scientific">Paractinoplanes tereljensis</name>
    <dbReference type="NCBI Taxonomy" id="571912"/>
    <lineage>
        <taxon>Bacteria</taxon>
        <taxon>Bacillati</taxon>
        <taxon>Actinomycetota</taxon>
        <taxon>Actinomycetes</taxon>
        <taxon>Micromonosporales</taxon>
        <taxon>Micromonosporaceae</taxon>
        <taxon>Paractinoplanes</taxon>
    </lineage>
</organism>
<keyword evidence="3" id="KW-1185">Reference proteome</keyword>
<evidence type="ECO:0000313" key="3">
    <source>
        <dbReference type="Proteomes" id="UP000623608"/>
    </source>
</evidence>
<evidence type="ECO:0000256" key="1">
    <source>
        <dbReference type="SAM" id="SignalP"/>
    </source>
</evidence>
<accession>A0A919TX26</accession>